<proteinExistence type="predicted"/>
<organism evidence="2 3">
    <name type="scientific">Halosimplex litoreum</name>
    <dbReference type="NCBI Taxonomy" id="1198301"/>
    <lineage>
        <taxon>Archaea</taxon>
        <taxon>Methanobacteriati</taxon>
        <taxon>Methanobacteriota</taxon>
        <taxon>Stenosarchaea group</taxon>
        <taxon>Halobacteria</taxon>
        <taxon>Halobacteriales</taxon>
        <taxon>Haloarculaceae</taxon>
        <taxon>Halosimplex</taxon>
    </lineage>
</organism>
<dbReference type="Proteomes" id="UP000595001">
    <property type="component" value="Chromosome"/>
</dbReference>
<sequence length="629" mass="68893">MSRATDPRFPHSPMRRSSGYKWSAVGVLAVLVVTPVVVVGALPTSAPDIPGGPERLYYSDDADRDPDMPEEPDPNRGTIDPARYAEVADMGFSTTTGRFQEYRADQHASLSRRVGSSLVFPHSSPRSGRRFKQAHATFMGFDSGAKPRLTGGNYPYYIAARGQIRYFADYLFVPHTPYDDGECTDTSFSEADVDSDNETEYVDGERTCYSYSRTFVETRTLELDGRREPLAKENYTGRSNPGSETFEYDLSGIHGERTLTLKGNFTVVRTVNVTRGDWDPDTGDGSETKSAGDWDVVSFREANRTFTTIATDRRDVQVTDSGGIDVDQTVVNTGEETQAVVLSFDGARSGESVSRSDLRSRPLLSSVRFGSEHRIAGSWQVFTHRQYSRTYRVSKDGTSVNDRPKNVLRASLVPDVPGPAVDSSGGRPGPVIRSSDGAETDPEVVGHESYLGEMRTASLGSNFAFEQRRPLFYGTIVVRRAASPATELETIHGNSITVDVDSEVPYVRPAIDIEAVGSDGIRVTVTDPETGAPLSGVDLSLFGLGDSQATTDTNGVVETELTGSFVRVTAQRDSWRNPGAVFHGRATESRTFLPETAVLRHAQDLVFAGVFASPVVLIYFWLRTIELEL</sequence>
<gene>
    <name evidence="2" type="ORF">I7X12_05690</name>
</gene>
<reference evidence="2 3" key="1">
    <citation type="submission" date="2020-12" db="EMBL/GenBank/DDBJ databases">
        <title>Halosimplex halophilum sp. nov. and Halosimplex salinum sp. nov., two new members of the genus Halosimplex.</title>
        <authorList>
            <person name="Cui H.L."/>
        </authorList>
    </citation>
    <scope>NUCLEOTIDE SEQUENCE [LARGE SCALE GENOMIC DNA]</scope>
    <source>
        <strain evidence="2 3">YGH94</strain>
    </source>
</reference>
<dbReference type="KEGG" id="hlt:I7X12_05690"/>
<evidence type="ECO:0000313" key="2">
    <source>
        <dbReference type="EMBL" id="QPV64116.1"/>
    </source>
</evidence>
<dbReference type="RefSeq" id="WP_198062890.1">
    <property type="nucleotide sequence ID" value="NZ_CP065856.1"/>
</dbReference>
<feature type="region of interest" description="Disordered" evidence="1">
    <location>
        <begin position="42"/>
        <end position="80"/>
    </location>
</feature>
<feature type="compositionally biased region" description="Acidic residues" evidence="1">
    <location>
        <begin position="60"/>
        <end position="72"/>
    </location>
</feature>
<evidence type="ECO:0000256" key="1">
    <source>
        <dbReference type="SAM" id="MobiDB-lite"/>
    </source>
</evidence>
<name>A0A7T3G0H4_9EURY</name>
<dbReference type="AlphaFoldDB" id="A0A7T3G0H4"/>
<keyword evidence="3" id="KW-1185">Reference proteome</keyword>
<dbReference type="EMBL" id="CP065856">
    <property type="protein sequence ID" value="QPV64116.1"/>
    <property type="molecule type" value="Genomic_DNA"/>
</dbReference>
<dbReference type="GeneID" id="60587965"/>
<accession>A0A7T3G0H4</accession>
<evidence type="ECO:0000313" key="3">
    <source>
        <dbReference type="Proteomes" id="UP000595001"/>
    </source>
</evidence>
<feature type="region of interest" description="Disordered" evidence="1">
    <location>
        <begin position="412"/>
        <end position="443"/>
    </location>
</feature>
<protein>
    <submittedName>
        <fullName evidence="2">Uncharacterized protein</fullName>
    </submittedName>
</protein>